<dbReference type="OrthoDB" id="20872at2759"/>
<dbReference type="AlphaFoldDB" id="A0A1V6SVG3"/>
<reference evidence="3" key="1">
    <citation type="journal article" date="2017" name="Nat. Microbiol.">
        <title>Global analysis of biosynthetic gene clusters reveals vast potential of secondary metabolite production in Penicillium species.</title>
        <authorList>
            <person name="Nielsen J.C."/>
            <person name="Grijseels S."/>
            <person name="Prigent S."/>
            <person name="Ji B."/>
            <person name="Dainat J."/>
            <person name="Nielsen K.F."/>
            <person name="Frisvad J.C."/>
            <person name="Workman M."/>
            <person name="Nielsen J."/>
        </authorList>
    </citation>
    <scope>NUCLEOTIDE SEQUENCE [LARGE SCALE GENOMIC DNA]</scope>
    <source>
        <strain evidence="3">IBT 24891</strain>
    </source>
</reference>
<feature type="region of interest" description="Disordered" evidence="1">
    <location>
        <begin position="1"/>
        <end position="97"/>
    </location>
</feature>
<proteinExistence type="predicted"/>
<feature type="compositionally biased region" description="Basic and acidic residues" evidence="1">
    <location>
        <begin position="61"/>
        <end position="72"/>
    </location>
</feature>
<accession>A0A1V6SVG3</accession>
<keyword evidence="3" id="KW-1185">Reference proteome</keyword>
<gene>
    <name evidence="2" type="ORF">PENSTE_c019G03132</name>
</gene>
<evidence type="ECO:0000313" key="3">
    <source>
        <dbReference type="Proteomes" id="UP000191285"/>
    </source>
</evidence>
<dbReference type="PANTHER" id="PTHR42345:SF2">
    <property type="entry name" value="HELICASE-LIKE PROTEIN"/>
    <property type="match status" value="1"/>
</dbReference>
<comment type="caution">
    <text evidence="2">The sequence shown here is derived from an EMBL/GenBank/DDBJ whole genome shotgun (WGS) entry which is preliminary data.</text>
</comment>
<organism evidence="2 3">
    <name type="scientific">Penicillium steckii</name>
    <dbReference type="NCBI Taxonomy" id="303698"/>
    <lineage>
        <taxon>Eukaryota</taxon>
        <taxon>Fungi</taxon>
        <taxon>Dikarya</taxon>
        <taxon>Ascomycota</taxon>
        <taxon>Pezizomycotina</taxon>
        <taxon>Eurotiomycetes</taxon>
        <taxon>Eurotiomycetidae</taxon>
        <taxon>Eurotiales</taxon>
        <taxon>Aspergillaceae</taxon>
        <taxon>Penicillium</taxon>
    </lineage>
</organism>
<dbReference type="STRING" id="303698.A0A1V6SVG3"/>
<feature type="region of interest" description="Disordered" evidence="1">
    <location>
        <begin position="888"/>
        <end position="908"/>
    </location>
</feature>
<feature type="region of interest" description="Disordered" evidence="1">
    <location>
        <begin position="943"/>
        <end position="964"/>
    </location>
</feature>
<evidence type="ECO:0000256" key="1">
    <source>
        <dbReference type="SAM" id="MobiDB-lite"/>
    </source>
</evidence>
<evidence type="ECO:0000313" key="2">
    <source>
        <dbReference type="EMBL" id="OQE18007.1"/>
    </source>
</evidence>
<dbReference type="PANTHER" id="PTHR42345">
    <property type="entry name" value="TPR_REGION DOMAIN-CONTAINING PROTEIN"/>
    <property type="match status" value="1"/>
</dbReference>
<feature type="region of interest" description="Disordered" evidence="1">
    <location>
        <begin position="519"/>
        <end position="541"/>
    </location>
</feature>
<dbReference type="Proteomes" id="UP000191285">
    <property type="component" value="Unassembled WGS sequence"/>
</dbReference>
<feature type="compositionally biased region" description="Polar residues" evidence="1">
    <location>
        <begin position="525"/>
        <end position="541"/>
    </location>
</feature>
<dbReference type="EMBL" id="MLKD01000019">
    <property type="protein sequence ID" value="OQE18007.1"/>
    <property type="molecule type" value="Genomic_DNA"/>
</dbReference>
<feature type="compositionally biased region" description="Basic and acidic residues" evidence="1">
    <location>
        <begin position="891"/>
        <end position="901"/>
    </location>
</feature>
<sequence>MPLFGRRRSQSLVDEHRAGQQQQKQQLLEHPPSGSHSNDSNHGIFHGLFRRRSDSSLNLDSSRRKSRDESRGSGESTPGSLGTPESAMHPEPKQPGNIQDYLEYRLDMVSKPKEDSDHCPASENILTKKELKALLSGAPHFLLERGKHKRWYPQVIFPWDEHNPSIQRMLDRKPLSHPAFTLCTLHAHLPVPDDWRVRGGVPTPIEDWGKSDAYKRATFDVGIFEVPNMLGNNGREPGTVGFRHFLEFPLADAKRYTGPKEPQEAPNLKRVSSLPATEAFDLMENYDKPYSQCLSGAVYDRRQLIRDGPNAWKRIGVRDINLRSLMKRLEYLRHIRLGVLRDGSTVTLLDYESAHEQHNILHSQFLYPRPPLVDVMPGHPQSLKSQIKTLTTVLATPGAWVDFSVPEWRFRAGQLLWEAPPHGDGDFIDLSECNAATPRSSKGSWINDGMERKWLLVQLLLAAELLFRLDAFVRIGMLHDPHGGEMTAQEMYHFDKLREGKVNWDLVVVRRFLDNLEIAGPSPSPTATPQSEGSSVTSPTKSRGFSLFQSLGRHLSSATEPSDLQSAWDCHISSPHTRQQLEGLYNFAENIGWPEIDKLRSSFEEKLQNKDNLFITRPKTINIRKETASREPLATRLAKNDMYSYSASRRCVQLHSTSMENGDIHDQEPLGWITRSWLSGFVIPGESICHILIGTLLENDTKAMQQLGTKANLYGGFAYAGRSWWSKSCIVGRVLSSLDGASTCMGWVGADILPRDATTLETFEKGWFEVTIKEPIERSGKPRIKQGGKLAAESTPLGMGDITADAFTLPIDLPAPATATVSLGALTLSVSTLIKQGITTSDETSLSFTLHGEEEEGGHKASTAVSFPLKHNVRFISAHACRPPLGFASHQQEKQHDHSLDEGAAADNGQEPCSTWGKYIRLPGHPLHRSFVYRHVQLDALPNYRGPQATGSNTDTDTDTDTNTNTDKEVLVIDARGDRTKETFVRAWCASIGSHALIGRAGRTCVACCVREARAVDIQVVVRVGE</sequence>
<protein>
    <submittedName>
        <fullName evidence="2">Uncharacterized protein</fullName>
    </submittedName>
</protein>
<name>A0A1V6SVG3_9EURO</name>